<dbReference type="Gene3D" id="3.30.70.1440">
    <property type="entry name" value="Multidrug efflux transporter AcrB pore domain"/>
    <property type="match status" value="1"/>
</dbReference>
<dbReference type="Proteomes" id="UP000254543">
    <property type="component" value="Unassembled WGS sequence"/>
</dbReference>
<dbReference type="PANTHER" id="PTHR32063:SF19">
    <property type="entry name" value="CATION EFFLUX SYSTEM PROTEIN CUSA"/>
    <property type="match status" value="1"/>
</dbReference>
<keyword evidence="7 8" id="KW-0472">Membrane</keyword>
<dbReference type="EMBL" id="UGHQ01000001">
    <property type="protein sequence ID" value="STO82097.1"/>
    <property type="molecule type" value="Genomic_DNA"/>
</dbReference>
<feature type="transmembrane region" description="Helical" evidence="8">
    <location>
        <begin position="912"/>
        <end position="936"/>
    </location>
</feature>
<feature type="transmembrane region" description="Helical" evidence="8">
    <location>
        <begin position="860"/>
        <end position="879"/>
    </location>
</feature>
<dbReference type="PANTHER" id="PTHR32063">
    <property type="match status" value="1"/>
</dbReference>
<keyword evidence="3" id="KW-0813">Transport</keyword>
<feature type="transmembrane region" description="Helical" evidence="8">
    <location>
        <begin position="970"/>
        <end position="987"/>
    </location>
</feature>
<proteinExistence type="inferred from homology"/>
<comment type="similarity">
    <text evidence="2">Belongs to the resistance-nodulation-cell division (RND) (TC 2.A.6) family.</text>
</comment>
<sequence>MIEKIIDLSVKNKLLTTLVTLLIFLASLWAIKSVRLDALPDLSPAQVVVQITYPNQSPKIVQEQVTYPLVSTFMSIANIDTVRGISSYESGLIYIIFKDGVNLYWARDRVLEQLNRVSNLPKDAKVEIGSDSTSIGWAYQYALSSGSKNLSDLKVLQDFYYRYALLGVDGVSEVASVGGFVKDYEVTLQNDSLIRYNLSLEQVANAIKNSNNDTGGGVILENGFEKIIRSHGYIRSLNDLEEIVIKKEGAIPLKIKDIASVRLVPKPRRGAANLNGDKEVVGGIVMVRYHADTYKVLKAIKEKIATLQASNPDVKITSVYDRSELIEKGIDNLIHTLIEENVIVLIIIAIFLLHFRSALVVIITLPLSVCISFLLMRYFNIEASIMSLGGIAIAIGAMVDAAIVMVENAHKHLQRIDTKDNTQRVNAIMQGVKHVGGAIFFALMIIVVSFLPIFALTGQEEKLFAPLAYTKTFAMLVGAMLSITIVPVLMVWLIKGRILEESKNPINAFFMKIYGVSLKVVLKFRYAFLIASVLGLGGLYLAYKKLNWEFIPQINEGVIMYMPVTINGVGIDTALEYLKKSNSAIKQLDFVKQVFGKVGRANTSTDAAGLGMIETYIELKPKNEWKEKLSYKEVRDKLEKTLQLKGLTNSWTYPIRGRTDMLLTGIRTPLGIKLYGNDTDKLQELAILMEQQLKTLKESLSVFAERSNNGYYITLDLNDENLARYGINKNAVLDAIKFALGGATLTTMIKGVESYPISLRLEDTERNTIEKLKNLYVKTAYNYMPLRELAHVYYDNSPAVLKSEKGLNVNFIYIVPQNGISSDTYRQLAQKALEKIQLPSGYYYEFSGESQYLEEAFKTLQYIVPVSVFIIFILIVFALKNLTNSLLCFFTLPFAFLGGLIFMNLMGFNMSVAALVGFLALLGVASETAIVMIIYLEDAFQKFIKTPLKEQTTTALKEAIMHGAVLRVRPKLMTFFSILASLIPIMYSHGTGSEIMKSIAVPMLGGMISSVVLTLFIIPTAYFVIKNARIRKHEYLKKPFPIHGFGLKPYKEW</sequence>
<keyword evidence="5 8" id="KW-0812">Transmembrane</keyword>
<dbReference type="SUPFAM" id="SSF82693">
    <property type="entry name" value="Multidrug efflux transporter AcrB pore domain, PN1, PN2, PC1 and PC2 subdomains"/>
    <property type="match status" value="2"/>
</dbReference>
<evidence type="ECO:0000256" key="7">
    <source>
        <dbReference type="ARBA" id="ARBA00023136"/>
    </source>
</evidence>
<dbReference type="RefSeq" id="WP_114990478.1">
    <property type="nucleotide sequence ID" value="NZ_UGHQ01000001.1"/>
</dbReference>
<dbReference type="GO" id="GO:0008324">
    <property type="term" value="F:monoatomic cation transmembrane transporter activity"/>
    <property type="evidence" value="ECO:0007669"/>
    <property type="project" value="InterPro"/>
</dbReference>
<dbReference type="InterPro" id="IPR001036">
    <property type="entry name" value="Acrflvin-R"/>
</dbReference>
<gene>
    <name evidence="9" type="primary">cusA</name>
    <name evidence="9" type="ORF">NCTC13338_00187</name>
</gene>
<dbReference type="GO" id="GO:0042910">
    <property type="term" value="F:xenobiotic transmembrane transporter activity"/>
    <property type="evidence" value="ECO:0007669"/>
    <property type="project" value="TreeGrafter"/>
</dbReference>
<evidence type="ECO:0000256" key="2">
    <source>
        <dbReference type="ARBA" id="ARBA00010942"/>
    </source>
</evidence>
<evidence type="ECO:0000313" key="10">
    <source>
        <dbReference type="Proteomes" id="UP000254543"/>
    </source>
</evidence>
<evidence type="ECO:0000256" key="1">
    <source>
        <dbReference type="ARBA" id="ARBA00004651"/>
    </source>
</evidence>
<dbReference type="NCBIfam" id="TIGR00914">
    <property type="entry name" value="2A0601"/>
    <property type="match status" value="1"/>
</dbReference>
<comment type="subcellular location">
    <subcellularLocation>
        <location evidence="1">Cell membrane</location>
        <topology evidence="1">Multi-pass membrane protein</topology>
    </subcellularLocation>
</comment>
<dbReference type="GO" id="GO:0005886">
    <property type="term" value="C:plasma membrane"/>
    <property type="evidence" value="ECO:0007669"/>
    <property type="project" value="UniProtKB-SubCell"/>
</dbReference>
<accession>A0A377IP97</accession>
<evidence type="ECO:0000256" key="3">
    <source>
        <dbReference type="ARBA" id="ARBA00022448"/>
    </source>
</evidence>
<feature type="transmembrane region" description="Helical" evidence="8">
    <location>
        <begin position="359"/>
        <end position="379"/>
    </location>
</feature>
<dbReference type="InterPro" id="IPR004763">
    <property type="entry name" value="CusA-like"/>
</dbReference>
<dbReference type="InterPro" id="IPR027463">
    <property type="entry name" value="AcrB_DN_DC_subdom"/>
</dbReference>
<evidence type="ECO:0000256" key="8">
    <source>
        <dbReference type="SAM" id="Phobius"/>
    </source>
</evidence>
<dbReference type="Gene3D" id="3.30.70.1320">
    <property type="entry name" value="Multidrug efflux transporter AcrB pore domain like"/>
    <property type="match status" value="1"/>
</dbReference>
<dbReference type="Gene3D" id="3.30.70.1430">
    <property type="entry name" value="Multidrug efflux transporter AcrB pore domain"/>
    <property type="match status" value="2"/>
</dbReference>
<dbReference type="SUPFAM" id="SSF82714">
    <property type="entry name" value="Multidrug efflux transporter AcrB TolC docking domain, DN and DC subdomains"/>
    <property type="match status" value="2"/>
</dbReference>
<dbReference type="SUPFAM" id="SSF82866">
    <property type="entry name" value="Multidrug efflux transporter AcrB transmembrane domain"/>
    <property type="match status" value="2"/>
</dbReference>
<dbReference type="Gene3D" id="3.30.2090.10">
    <property type="entry name" value="Multidrug efflux transporter AcrB TolC docking domain, DN and DC subdomains"/>
    <property type="match status" value="2"/>
</dbReference>
<keyword evidence="4" id="KW-1003">Cell membrane</keyword>
<dbReference type="AlphaFoldDB" id="A0A377IP97"/>
<evidence type="ECO:0000313" key="9">
    <source>
        <dbReference type="EMBL" id="STO82097.1"/>
    </source>
</evidence>
<evidence type="ECO:0000256" key="6">
    <source>
        <dbReference type="ARBA" id="ARBA00022989"/>
    </source>
</evidence>
<feature type="transmembrane region" description="Helical" evidence="8">
    <location>
        <begin position="473"/>
        <end position="494"/>
    </location>
</feature>
<evidence type="ECO:0000256" key="4">
    <source>
        <dbReference type="ARBA" id="ARBA00022475"/>
    </source>
</evidence>
<reference evidence="9 10" key="1">
    <citation type="submission" date="2018-06" db="EMBL/GenBank/DDBJ databases">
        <authorList>
            <consortium name="Pathogen Informatics"/>
            <person name="Doyle S."/>
        </authorList>
    </citation>
    <scope>NUCLEOTIDE SEQUENCE [LARGE SCALE GENOMIC DNA]</scope>
    <source>
        <strain evidence="9 10">NCTC13338</strain>
    </source>
</reference>
<protein>
    <submittedName>
        <fullName evidence="9">Cation efflux system protein (CzcA)</fullName>
    </submittedName>
</protein>
<dbReference type="Pfam" id="PF00873">
    <property type="entry name" value="ACR_tran"/>
    <property type="match status" value="1"/>
</dbReference>
<feature type="transmembrane region" description="Helical" evidence="8">
    <location>
        <begin position="526"/>
        <end position="543"/>
    </location>
</feature>
<organism evidence="9 10">
    <name type="scientific">Helicobacter pylori</name>
    <name type="common">Campylobacter pylori</name>
    <dbReference type="NCBI Taxonomy" id="210"/>
    <lineage>
        <taxon>Bacteria</taxon>
        <taxon>Pseudomonadati</taxon>
        <taxon>Campylobacterota</taxon>
        <taxon>Epsilonproteobacteria</taxon>
        <taxon>Campylobacterales</taxon>
        <taxon>Helicobacteraceae</taxon>
        <taxon>Helicobacter</taxon>
    </lineage>
</organism>
<name>A0A377IP97_HELPX</name>
<feature type="transmembrane region" description="Helical" evidence="8">
    <location>
        <begin position="434"/>
        <end position="453"/>
    </location>
</feature>
<feature type="transmembrane region" description="Helical" evidence="8">
    <location>
        <begin position="886"/>
        <end position="906"/>
    </location>
</feature>
<feature type="transmembrane region" description="Helical" evidence="8">
    <location>
        <begin position="333"/>
        <end position="352"/>
    </location>
</feature>
<dbReference type="PRINTS" id="PR00702">
    <property type="entry name" value="ACRIFLAVINRP"/>
</dbReference>
<keyword evidence="6 8" id="KW-1133">Transmembrane helix</keyword>
<evidence type="ECO:0000256" key="5">
    <source>
        <dbReference type="ARBA" id="ARBA00022692"/>
    </source>
</evidence>
<dbReference type="Gene3D" id="1.20.1640.10">
    <property type="entry name" value="Multidrug efflux transporter AcrB transmembrane domain"/>
    <property type="match status" value="2"/>
</dbReference>
<feature type="transmembrane region" description="Helical" evidence="8">
    <location>
        <begin position="385"/>
        <end position="406"/>
    </location>
</feature>
<feature type="transmembrane region" description="Helical" evidence="8">
    <location>
        <begin position="999"/>
        <end position="1025"/>
    </location>
</feature>